<dbReference type="SUPFAM" id="SSF50729">
    <property type="entry name" value="PH domain-like"/>
    <property type="match status" value="1"/>
</dbReference>
<evidence type="ECO:0000313" key="8">
    <source>
        <dbReference type="Proteomes" id="UP000006038"/>
    </source>
</evidence>
<reference evidence="7" key="1">
    <citation type="journal article" date="2013" name="Nat. Commun.">
        <title>Whole-genome sequencing of Oryza brachyantha reveals mechanisms underlying Oryza genome evolution.</title>
        <authorList>
            <person name="Chen J."/>
            <person name="Huang Q."/>
            <person name="Gao D."/>
            <person name="Wang J."/>
            <person name="Lang Y."/>
            <person name="Liu T."/>
            <person name="Li B."/>
            <person name="Bai Z."/>
            <person name="Luis Goicoechea J."/>
            <person name="Liang C."/>
            <person name="Chen C."/>
            <person name="Zhang W."/>
            <person name="Sun S."/>
            <person name="Liao Y."/>
            <person name="Zhang X."/>
            <person name="Yang L."/>
            <person name="Song C."/>
            <person name="Wang M."/>
            <person name="Shi J."/>
            <person name="Liu G."/>
            <person name="Liu J."/>
            <person name="Zhou H."/>
            <person name="Zhou W."/>
            <person name="Yu Q."/>
            <person name="An N."/>
            <person name="Chen Y."/>
            <person name="Cai Q."/>
            <person name="Wang B."/>
            <person name="Liu B."/>
            <person name="Min J."/>
            <person name="Huang Y."/>
            <person name="Wu H."/>
            <person name="Li Z."/>
            <person name="Zhang Y."/>
            <person name="Yin Y."/>
            <person name="Song W."/>
            <person name="Jiang J."/>
            <person name="Jackson S.A."/>
            <person name="Wing R.A."/>
            <person name="Wang J."/>
            <person name="Chen M."/>
        </authorList>
    </citation>
    <scope>NUCLEOTIDE SEQUENCE [LARGE SCALE GENOMIC DNA]</scope>
    <source>
        <strain evidence="7">cv. IRGC 101232</strain>
    </source>
</reference>
<evidence type="ECO:0000256" key="2">
    <source>
        <dbReference type="ARBA" id="ARBA00022771"/>
    </source>
</evidence>
<dbReference type="GO" id="GO:0070676">
    <property type="term" value="P:intralumenal vesicle formation"/>
    <property type="evidence" value="ECO:0007669"/>
    <property type="project" value="TreeGrafter"/>
</dbReference>
<dbReference type="Proteomes" id="UP000006038">
    <property type="component" value="Chromosome 6"/>
</dbReference>
<dbReference type="FunFam" id="3.30.40.10:FF:000312">
    <property type="entry name" value="Zinc finger, FYVE-type, endofin"/>
    <property type="match status" value="1"/>
</dbReference>
<dbReference type="AlphaFoldDB" id="J3MHR0"/>
<evidence type="ECO:0000313" key="7">
    <source>
        <dbReference type="EnsemblPlants" id="OB06G35540.1"/>
    </source>
</evidence>
<reference evidence="7" key="2">
    <citation type="submission" date="2013-04" db="UniProtKB">
        <authorList>
            <consortium name="EnsemblPlants"/>
        </authorList>
    </citation>
    <scope>IDENTIFICATION</scope>
</reference>
<keyword evidence="1" id="KW-0479">Metal-binding</keyword>
<dbReference type="SUPFAM" id="SSF57903">
    <property type="entry name" value="FYVE/PHD zinc finger"/>
    <property type="match status" value="1"/>
</dbReference>
<keyword evidence="8" id="KW-1185">Reference proteome</keyword>
<evidence type="ECO:0000256" key="3">
    <source>
        <dbReference type="ARBA" id="ARBA00022833"/>
    </source>
</evidence>
<dbReference type="GO" id="GO:0000813">
    <property type="term" value="C:ESCRT I complex"/>
    <property type="evidence" value="ECO:0007669"/>
    <property type="project" value="TreeGrafter"/>
</dbReference>
<name>J3MHR0_ORYBR</name>
<dbReference type="InterPro" id="IPR017455">
    <property type="entry name" value="Znf_FYVE-rel"/>
</dbReference>
<dbReference type="InterPro" id="IPR045893">
    <property type="entry name" value="FREE1"/>
</dbReference>
<dbReference type="OMA" id="NLQEEHW"/>
<dbReference type="EnsemblPlants" id="OB06G35540.1">
    <property type="protein sequence ID" value="OB06G35540.1"/>
    <property type="gene ID" value="OB06G35540"/>
</dbReference>
<accession>J3MHR0</accession>
<dbReference type="STRING" id="4533.J3MHR0"/>
<keyword evidence="3" id="KW-0862">Zinc</keyword>
<evidence type="ECO:0000259" key="6">
    <source>
        <dbReference type="PROSITE" id="PS50178"/>
    </source>
</evidence>
<evidence type="ECO:0000256" key="1">
    <source>
        <dbReference type="ARBA" id="ARBA00022723"/>
    </source>
</evidence>
<evidence type="ECO:0000256" key="4">
    <source>
        <dbReference type="PROSITE-ProRule" id="PRU00091"/>
    </source>
</evidence>
<dbReference type="GO" id="GO:0036258">
    <property type="term" value="P:multivesicular body assembly"/>
    <property type="evidence" value="ECO:0007669"/>
    <property type="project" value="InterPro"/>
</dbReference>
<dbReference type="Gene3D" id="3.30.40.10">
    <property type="entry name" value="Zinc/RING finger domain, C3HC4 (zinc finger)"/>
    <property type="match status" value="1"/>
</dbReference>
<dbReference type="GO" id="GO:0008270">
    <property type="term" value="F:zinc ion binding"/>
    <property type="evidence" value="ECO:0007669"/>
    <property type="project" value="UniProtKB-KW"/>
</dbReference>
<dbReference type="CDD" id="cd00934">
    <property type="entry name" value="PTB"/>
    <property type="match status" value="1"/>
</dbReference>
<dbReference type="HOGENOM" id="CLU_473607_0_0_1"/>
<dbReference type="InterPro" id="IPR011011">
    <property type="entry name" value="Znf_FYVE_PHD"/>
</dbReference>
<dbReference type="InterPro" id="IPR000306">
    <property type="entry name" value="Znf_FYVE"/>
</dbReference>
<sequence>MDKCCSHDLKAMVVYHHHSNQQIIMDEGPEVYPTTLLFEPWLNLSLLMLEGEGGGGGVVRAVPKVETSDDIGSGVQKFRVKLLPEGAGSPMDVLCQVGLDGIRMLDPNTSRTLRIYPLETVTRWDILDSSIFAFWSKSSVDVEARRIRLKSNSYTTNTILDTVTAASVQFKEMGGSSISRSRALPDAAKPPEQQNDRRKNFLDWRNLMKPMNEEKDHWVPDEAVTKCTACTADFSAFNRRHHCRNCGDIFCDKCTQGRTPLTTDADAQPVRVCDRCMAEVSQRLNNAKEAANRPIVHSHEDLAKKLKEAMDINKKSSSASRASDGSGRRMREVACPTCTVHLQIDILKRLQRQAFYDIMQLREKQEKIERVLMSYKLSKSGPFAEESTRLKGVINVAGSLSSKNKKDSAPENSETNSGISSQFLFQTNVRKKDSLLVELITDHWCLSSENDPIGSPFVLSKVMYLANINDSLSVAAVPVGARCDDFSTDPNLQEEHWLANFCSSLRPPLLIKRHNYAAGLILRSKNFAASLAELISAAGKPNNLGEVSRVFTGFGQISYQMQNEMKLSMSAALHGPSLVPRKSKPTAGGCFELELKFDEDSRIGAWIEIKKVNPRLVRWALTLSETPEDDLGWGVSLRRGTEGNAERLQLEGFLNFHLGKKATLQPGLMFNIDGRRCAPALVFQSSWFL</sequence>
<evidence type="ECO:0000256" key="5">
    <source>
        <dbReference type="SAM" id="MobiDB-lite"/>
    </source>
</evidence>
<proteinExistence type="predicted"/>
<dbReference type="GO" id="GO:0031902">
    <property type="term" value="C:late endosome membrane"/>
    <property type="evidence" value="ECO:0007669"/>
    <property type="project" value="TreeGrafter"/>
</dbReference>
<dbReference type="eggNOG" id="KOG1729">
    <property type="taxonomic scope" value="Eukaryota"/>
</dbReference>
<organism evidence="7">
    <name type="scientific">Oryza brachyantha</name>
    <name type="common">malo sina</name>
    <dbReference type="NCBI Taxonomy" id="4533"/>
    <lineage>
        <taxon>Eukaryota</taxon>
        <taxon>Viridiplantae</taxon>
        <taxon>Streptophyta</taxon>
        <taxon>Embryophyta</taxon>
        <taxon>Tracheophyta</taxon>
        <taxon>Spermatophyta</taxon>
        <taxon>Magnoliopsida</taxon>
        <taxon>Liliopsida</taxon>
        <taxon>Poales</taxon>
        <taxon>Poaceae</taxon>
        <taxon>BOP clade</taxon>
        <taxon>Oryzoideae</taxon>
        <taxon>Oryzeae</taxon>
        <taxon>Oryzinae</taxon>
        <taxon>Oryza</taxon>
    </lineage>
</organism>
<keyword evidence="2 4" id="KW-0863">Zinc-finger</keyword>
<dbReference type="PANTHER" id="PTHR46977">
    <property type="entry name" value="PROTEIN FREE1"/>
    <property type="match status" value="1"/>
</dbReference>
<dbReference type="GO" id="GO:0043130">
    <property type="term" value="F:ubiquitin binding"/>
    <property type="evidence" value="ECO:0007669"/>
    <property type="project" value="InterPro"/>
</dbReference>
<dbReference type="Gramene" id="OB06G35540.1">
    <property type="protein sequence ID" value="OB06G35540.1"/>
    <property type="gene ID" value="OB06G35540"/>
</dbReference>
<protein>
    <recommendedName>
        <fullName evidence="6">FYVE-type domain-containing protein</fullName>
    </recommendedName>
</protein>
<dbReference type="SMART" id="SM00064">
    <property type="entry name" value="FYVE"/>
    <property type="match status" value="1"/>
</dbReference>
<feature type="region of interest" description="Disordered" evidence="5">
    <location>
        <begin position="179"/>
        <end position="199"/>
    </location>
</feature>
<dbReference type="PANTHER" id="PTHR46977:SF1">
    <property type="entry name" value="PROTEIN FREE1"/>
    <property type="match status" value="1"/>
</dbReference>
<dbReference type="Pfam" id="PF01363">
    <property type="entry name" value="FYVE"/>
    <property type="match status" value="1"/>
</dbReference>
<dbReference type="InterPro" id="IPR013083">
    <property type="entry name" value="Znf_RING/FYVE/PHD"/>
</dbReference>
<dbReference type="PROSITE" id="PS50178">
    <property type="entry name" value="ZF_FYVE"/>
    <property type="match status" value="1"/>
</dbReference>
<feature type="domain" description="FYVE-type" evidence="6">
    <location>
        <begin position="221"/>
        <end position="281"/>
    </location>
</feature>